<feature type="domain" description="DDE Tnp4" evidence="4">
    <location>
        <begin position="212"/>
        <end position="276"/>
    </location>
</feature>
<evidence type="ECO:0000256" key="1">
    <source>
        <dbReference type="ARBA" id="ARBA00001968"/>
    </source>
</evidence>
<keyword evidence="7" id="KW-1185">Reference proteome</keyword>
<feature type="region of interest" description="Disordered" evidence="3">
    <location>
        <begin position="1"/>
        <end position="74"/>
    </location>
</feature>
<dbReference type="Pfam" id="PF13613">
    <property type="entry name" value="HTH_Tnp_4"/>
    <property type="match status" value="1"/>
</dbReference>
<comment type="cofactor">
    <cofactor evidence="1">
        <name>a divalent metal cation</name>
        <dbReference type="ChEBI" id="CHEBI:60240"/>
    </cofactor>
</comment>
<dbReference type="Proteomes" id="UP000789390">
    <property type="component" value="Unassembled WGS sequence"/>
</dbReference>
<dbReference type="AlphaFoldDB" id="A0A8J2WCU1"/>
<feature type="domain" description="Transposase Helix-turn-helix" evidence="5">
    <location>
        <begin position="134"/>
        <end position="181"/>
    </location>
</feature>
<evidence type="ECO:0000313" key="6">
    <source>
        <dbReference type="EMBL" id="CAH0102001.1"/>
    </source>
</evidence>
<organism evidence="6 7">
    <name type="scientific">Daphnia galeata</name>
    <dbReference type="NCBI Taxonomy" id="27404"/>
    <lineage>
        <taxon>Eukaryota</taxon>
        <taxon>Metazoa</taxon>
        <taxon>Ecdysozoa</taxon>
        <taxon>Arthropoda</taxon>
        <taxon>Crustacea</taxon>
        <taxon>Branchiopoda</taxon>
        <taxon>Diplostraca</taxon>
        <taxon>Cladocera</taxon>
        <taxon>Anomopoda</taxon>
        <taxon>Daphniidae</taxon>
        <taxon>Daphnia</taxon>
    </lineage>
</organism>
<dbReference type="OrthoDB" id="6375458at2759"/>
<keyword evidence="2" id="KW-0479">Metal-binding</keyword>
<dbReference type="PANTHER" id="PTHR23080">
    <property type="entry name" value="THAP DOMAIN PROTEIN"/>
    <property type="match status" value="1"/>
</dbReference>
<dbReference type="EMBL" id="CAKKLH010000069">
    <property type="protein sequence ID" value="CAH0102001.1"/>
    <property type="molecule type" value="Genomic_DNA"/>
</dbReference>
<name>A0A8J2WCU1_9CRUS</name>
<protein>
    <recommendedName>
        <fullName evidence="8">DDE Tnp4 domain-containing protein</fullName>
    </recommendedName>
</protein>
<evidence type="ECO:0000259" key="4">
    <source>
        <dbReference type="Pfam" id="PF13359"/>
    </source>
</evidence>
<evidence type="ECO:0000256" key="3">
    <source>
        <dbReference type="SAM" id="MobiDB-lite"/>
    </source>
</evidence>
<evidence type="ECO:0000313" key="7">
    <source>
        <dbReference type="Proteomes" id="UP000789390"/>
    </source>
</evidence>
<gene>
    <name evidence="6" type="ORF">DGAL_LOCUS4375</name>
</gene>
<sequence length="384" mass="43613">MDFAKHRLLSNVSCSPFGSPWKVSNIEQKAPPSKLGNTKRKLNIPSEEEEVSSSSTESSDDESHSSVTSESDYSDVIEEQQNQEMISFRRSSLLRTRKLLNWEPRIYLGILPERISFLTLLSNKLSCDQDMFITAHDAVCLIFRKIRLNKSFTILGYEFGISSREASRIFIRYVALIADHMQEIIFWPKHDSLKRALSISFRKNYSKIQSIIDCFEVEIQKPSDPVNQALTWSEFKGCNTLKYMVSVTPDGLISFVSTWYKGRTTDEVVASQSNSHSWNRGDSALMRLGSCTMSANVTIMQMLSLTSCRTRENQVENVGLHGRRPKVVGSGNKHADGVNLIDSELHLRQETLNFSVFHTFLLDNEVHTVDGHGVLFIVYLEPVD</sequence>
<dbReference type="PANTHER" id="PTHR23080:SF144">
    <property type="entry name" value="SPINDLE AND KINETOCHORE ASSOCIATED COMPLEX SUBUNIT 3"/>
    <property type="match status" value="1"/>
</dbReference>
<dbReference type="InterPro" id="IPR027805">
    <property type="entry name" value="Transposase_HTH_dom"/>
</dbReference>
<accession>A0A8J2WCU1</accession>
<proteinExistence type="predicted"/>
<evidence type="ECO:0000259" key="5">
    <source>
        <dbReference type="Pfam" id="PF13613"/>
    </source>
</evidence>
<comment type="caution">
    <text evidence="6">The sequence shown here is derived from an EMBL/GenBank/DDBJ whole genome shotgun (WGS) entry which is preliminary data.</text>
</comment>
<reference evidence="6" key="1">
    <citation type="submission" date="2021-11" db="EMBL/GenBank/DDBJ databases">
        <authorList>
            <person name="Schell T."/>
        </authorList>
    </citation>
    <scope>NUCLEOTIDE SEQUENCE</scope>
    <source>
        <strain evidence="6">M5</strain>
    </source>
</reference>
<evidence type="ECO:0000256" key="2">
    <source>
        <dbReference type="ARBA" id="ARBA00022723"/>
    </source>
</evidence>
<dbReference type="Pfam" id="PF13359">
    <property type="entry name" value="DDE_Tnp_4"/>
    <property type="match status" value="1"/>
</dbReference>
<dbReference type="GO" id="GO:0046872">
    <property type="term" value="F:metal ion binding"/>
    <property type="evidence" value="ECO:0007669"/>
    <property type="project" value="UniProtKB-KW"/>
</dbReference>
<evidence type="ECO:0008006" key="8">
    <source>
        <dbReference type="Google" id="ProtNLM"/>
    </source>
</evidence>
<dbReference type="InterPro" id="IPR027806">
    <property type="entry name" value="HARBI1_dom"/>
</dbReference>